<feature type="compositionally biased region" description="Basic and acidic residues" evidence="1">
    <location>
        <begin position="25"/>
        <end position="39"/>
    </location>
</feature>
<dbReference type="AlphaFoldDB" id="A0AAV9HNW7"/>
<evidence type="ECO:0000313" key="2">
    <source>
        <dbReference type="EMBL" id="KAK4462387.1"/>
    </source>
</evidence>
<accession>A0AAV9HNW7</accession>
<proteinExistence type="predicted"/>
<feature type="region of interest" description="Disordered" evidence="1">
    <location>
        <begin position="25"/>
        <end position="53"/>
    </location>
</feature>
<protein>
    <submittedName>
        <fullName evidence="2">Uncharacterized protein</fullName>
    </submittedName>
</protein>
<organism evidence="2 3">
    <name type="scientific">Cladorrhinum samala</name>
    <dbReference type="NCBI Taxonomy" id="585594"/>
    <lineage>
        <taxon>Eukaryota</taxon>
        <taxon>Fungi</taxon>
        <taxon>Dikarya</taxon>
        <taxon>Ascomycota</taxon>
        <taxon>Pezizomycotina</taxon>
        <taxon>Sordariomycetes</taxon>
        <taxon>Sordariomycetidae</taxon>
        <taxon>Sordariales</taxon>
        <taxon>Podosporaceae</taxon>
        <taxon>Cladorrhinum</taxon>
    </lineage>
</organism>
<gene>
    <name evidence="2" type="ORF">QBC42DRAFT_267981</name>
</gene>
<sequence length="194" mass="21725">MAGPDWRSKLHSVAAKHSACYKSGDFSRVDDIDAGDRSSRSSRSALSATVEDDEKLREIGSEMISGHESVTGDVKDLADDLRDNRVDSSTAAERMQKKRKEALEAVGRIVHDGFDKAARHIESLPEDQQSGAADLYLLISDGFMKFWEMAWGAILEIVKAVVGWDAGLWEEVEDFWERVRNAFEAAWAWFRSLS</sequence>
<evidence type="ECO:0000256" key="1">
    <source>
        <dbReference type="SAM" id="MobiDB-lite"/>
    </source>
</evidence>
<dbReference type="Proteomes" id="UP001321749">
    <property type="component" value="Unassembled WGS sequence"/>
</dbReference>
<evidence type="ECO:0000313" key="3">
    <source>
        <dbReference type="Proteomes" id="UP001321749"/>
    </source>
</evidence>
<dbReference type="EMBL" id="MU864973">
    <property type="protein sequence ID" value="KAK4462387.1"/>
    <property type="molecule type" value="Genomic_DNA"/>
</dbReference>
<comment type="caution">
    <text evidence="2">The sequence shown here is derived from an EMBL/GenBank/DDBJ whole genome shotgun (WGS) entry which is preliminary data.</text>
</comment>
<reference evidence="2" key="2">
    <citation type="submission" date="2023-06" db="EMBL/GenBank/DDBJ databases">
        <authorList>
            <consortium name="Lawrence Berkeley National Laboratory"/>
            <person name="Mondo S.J."/>
            <person name="Hensen N."/>
            <person name="Bonometti L."/>
            <person name="Westerberg I."/>
            <person name="Brannstrom I.O."/>
            <person name="Guillou S."/>
            <person name="Cros-Aarteil S."/>
            <person name="Calhoun S."/>
            <person name="Haridas S."/>
            <person name="Kuo A."/>
            <person name="Pangilinan J."/>
            <person name="Riley R."/>
            <person name="Labutti K."/>
            <person name="Andreopoulos B."/>
            <person name="Lipzen A."/>
            <person name="Chen C."/>
            <person name="Yanf M."/>
            <person name="Daum C."/>
            <person name="Ng V."/>
            <person name="Clum A."/>
            <person name="Steindorff A."/>
            <person name="Ohm R."/>
            <person name="Martin F."/>
            <person name="Silar P."/>
            <person name="Natvig D."/>
            <person name="Lalanne C."/>
            <person name="Gautier V."/>
            <person name="Ament-Velasquez S.L."/>
            <person name="Kruys A."/>
            <person name="Hutchinson M.I."/>
            <person name="Powell A.J."/>
            <person name="Barry K."/>
            <person name="Miller A.N."/>
            <person name="Grigoriev I.V."/>
            <person name="Debuchy R."/>
            <person name="Gladieux P."/>
            <person name="Thoren M.H."/>
            <person name="Johannesson H."/>
        </authorList>
    </citation>
    <scope>NUCLEOTIDE SEQUENCE</scope>
    <source>
        <strain evidence="2">PSN324</strain>
    </source>
</reference>
<reference evidence="2" key="1">
    <citation type="journal article" date="2023" name="Mol. Phylogenet. Evol.">
        <title>Genome-scale phylogeny and comparative genomics of the fungal order Sordariales.</title>
        <authorList>
            <person name="Hensen N."/>
            <person name="Bonometti L."/>
            <person name="Westerberg I."/>
            <person name="Brannstrom I.O."/>
            <person name="Guillou S."/>
            <person name="Cros-Aarteil S."/>
            <person name="Calhoun S."/>
            <person name="Haridas S."/>
            <person name="Kuo A."/>
            <person name="Mondo S."/>
            <person name="Pangilinan J."/>
            <person name="Riley R."/>
            <person name="LaButti K."/>
            <person name="Andreopoulos B."/>
            <person name="Lipzen A."/>
            <person name="Chen C."/>
            <person name="Yan M."/>
            <person name="Daum C."/>
            <person name="Ng V."/>
            <person name="Clum A."/>
            <person name="Steindorff A."/>
            <person name="Ohm R.A."/>
            <person name="Martin F."/>
            <person name="Silar P."/>
            <person name="Natvig D.O."/>
            <person name="Lalanne C."/>
            <person name="Gautier V."/>
            <person name="Ament-Velasquez S.L."/>
            <person name="Kruys A."/>
            <person name="Hutchinson M.I."/>
            <person name="Powell A.J."/>
            <person name="Barry K."/>
            <person name="Miller A.N."/>
            <person name="Grigoriev I.V."/>
            <person name="Debuchy R."/>
            <person name="Gladieux P."/>
            <person name="Hiltunen Thoren M."/>
            <person name="Johannesson H."/>
        </authorList>
    </citation>
    <scope>NUCLEOTIDE SEQUENCE</scope>
    <source>
        <strain evidence="2">PSN324</strain>
    </source>
</reference>
<keyword evidence="3" id="KW-1185">Reference proteome</keyword>
<name>A0AAV9HNW7_9PEZI</name>